<protein>
    <submittedName>
        <fullName evidence="2">Uridine kinase</fullName>
        <ecNumber evidence="2">2.7.1.48</ecNumber>
    </submittedName>
</protein>
<evidence type="ECO:0000313" key="2">
    <source>
        <dbReference type="EMBL" id="MPM59722.1"/>
    </source>
</evidence>
<feature type="domain" description="Phosphoribulokinase/uridine kinase" evidence="1">
    <location>
        <begin position="299"/>
        <end position="493"/>
    </location>
</feature>
<dbReference type="GO" id="GO:0005524">
    <property type="term" value="F:ATP binding"/>
    <property type="evidence" value="ECO:0007669"/>
    <property type="project" value="InterPro"/>
</dbReference>
<reference evidence="2" key="1">
    <citation type="submission" date="2019-08" db="EMBL/GenBank/DDBJ databases">
        <authorList>
            <person name="Kucharzyk K."/>
            <person name="Murdoch R.W."/>
            <person name="Higgins S."/>
            <person name="Loffler F."/>
        </authorList>
    </citation>
    <scope>NUCLEOTIDE SEQUENCE</scope>
</reference>
<comment type="caution">
    <text evidence="2">The sequence shown here is derived from an EMBL/GenBank/DDBJ whole genome shotgun (WGS) entry which is preliminary data.</text>
</comment>
<keyword evidence="2" id="KW-0808">Transferase</keyword>
<dbReference type="PANTHER" id="PTHR10285">
    <property type="entry name" value="URIDINE KINASE"/>
    <property type="match status" value="1"/>
</dbReference>
<dbReference type="Gene3D" id="3.40.50.300">
    <property type="entry name" value="P-loop containing nucleotide triphosphate hydrolases"/>
    <property type="match status" value="1"/>
</dbReference>
<dbReference type="SUPFAM" id="SSF52540">
    <property type="entry name" value="P-loop containing nucleoside triphosphate hydrolases"/>
    <property type="match status" value="1"/>
</dbReference>
<dbReference type="InterPro" id="IPR027417">
    <property type="entry name" value="P-loop_NTPase"/>
</dbReference>
<dbReference type="EC" id="2.7.1.48" evidence="2"/>
<evidence type="ECO:0000259" key="1">
    <source>
        <dbReference type="Pfam" id="PF00485"/>
    </source>
</evidence>
<accession>A0A645B2Q1</accession>
<dbReference type="EMBL" id="VSSQ01017427">
    <property type="protein sequence ID" value="MPM59722.1"/>
    <property type="molecule type" value="Genomic_DNA"/>
</dbReference>
<dbReference type="Pfam" id="PF00485">
    <property type="entry name" value="PRK"/>
    <property type="match status" value="1"/>
</dbReference>
<keyword evidence="2" id="KW-0418">Kinase</keyword>
<dbReference type="InterPro" id="IPR018163">
    <property type="entry name" value="Thr/Ala-tRNA-synth_IIc_edit"/>
</dbReference>
<organism evidence="2">
    <name type="scientific">bioreactor metagenome</name>
    <dbReference type="NCBI Taxonomy" id="1076179"/>
    <lineage>
        <taxon>unclassified sequences</taxon>
        <taxon>metagenomes</taxon>
        <taxon>ecological metagenomes</taxon>
    </lineage>
</organism>
<sequence>MSDNLLVNGGNSLSMEIKFKDGDPLVCEGPVTARDAMEMINFPKRENVVACRVNRVQRPLSWEIVMDSFVEFITTDSIEGIEVYIRTLSFLLTSAATRIRGMRLSLTQSMSYSYYYESPDGEITEDICRELEAEMRRMVDEGVPITRESFPIDVARAVMHAQNYEDKEQLLLFAGSDPVIVYNCCGVYDFFGGALADCAAITPTFELRHYNGGIFLSGPTFADPTKTMAFVESPRLFKLIDSHTDWLKNLHMSTMAGIHRQVTDGRSRDMIMVCEALHTKLLSNTSAQIEARPEVRLLCLAGPSSSGKTTSSRRLRVQLLSSGIKSATLELDNYFVDREHTPLDREGKPDFEALEALDLELVNEHITALLAGREVDIPKFDFLTGKRTKGYKMRISPDELLVIEGIHGLNEKLTASVPADKKYRIFICPLTGTNIDFHNRIGTTDTRLLRRLVRDARTRGHSAEATLMQWPSVVRGSHRHIFPYQEYADTLFNTSLAYEVPVLKGYVTPLLKTVKEDSPVYGEATRLLSFLEYVPVIPSDDVPNLSVLREFIGGSCFE</sequence>
<proteinExistence type="predicted"/>
<dbReference type="AlphaFoldDB" id="A0A645B2Q1"/>
<name>A0A645B2Q1_9ZZZZ</name>
<dbReference type="InterPro" id="IPR006083">
    <property type="entry name" value="PRK/URK"/>
</dbReference>
<dbReference type="GO" id="GO:0004849">
    <property type="term" value="F:uridine kinase activity"/>
    <property type="evidence" value="ECO:0007669"/>
    <property type="project" value="UniProtKB-EC"/>
</dbReference>
<dbReference type="SUPFAM" id="SSF55186">
    <property type="entry name" value="ThrRS/AlaRS common domain"/>
    <property type="match status" value="1"/>
</dbReference>
<gene>
    <name evidence="2" type="primary">udk_42</name>
    <name evidence="2" type="ORF">SDC9_106568</name>
</gene>
<dbReference type="CDD" id="cd02028">
    <property type="entry name" value="UMPK_like"/>
    <property type="match status" value="1"/>
</dbReference>
<dbReference type="Gene3D" id="3.30.980.10">
    <property type="entry name" value="Threonyl-trna Synthetase, Chain A, domain 2"/>
    <property type="match status" value="1"/>
</dbReference>